<name>A0ABV6D6G4_9HYPH</name>
<evidence type="ECO:0000259" key="1">
    <source>
        <dbReference type="Pfam" id="PF06568"/>
    </source>
</evidence>
<reference evidence="2 3" key="1">
    <citation type="submission" date="2024-09" db="EMBL/GenBank/DDBJ databases">
        <authorList>
            <person name="Sun Q."/>
            <person name="Mori K."/>
        </authorList>
    </citation>
    <scope>NUCLEOTIDE SEQUENCE [LARGE SCALE GENOMIC DNA]</scope>
    <source>
        <strain evidence="2 3">CCM 8543</strain>
    </source>
</reference>
<dbReference type="EMBL" id="JBHLXD010000009">
    <property type="protein sequence ID" value="MFC0208244.1"/>
    <property type="molecule type" value="Genomic_DNA"/>
</dbReference>
<feature type="domain" description="YjiS-like" evidence="1">
    <location>
        <begin position="66"/>
        <end position="97"/>
    </location>
</feature>
<protein>
    <submittedName>
        <fullName evidence="2">DUF1127 domain-containing protein</fullName>
    </submittedName>
</protein>
<keyword evidence="3" id="KW-1185">Reference proteome</keyword>
<dbReference type="InterPro" id="IPR009506">
    <property type="entry name" value="YjiS-like"/>
</dbReference>
<dbReference type="Proteomes" id="UP001589755">
    <property type="component" value="Unassembled WGS sequence"/>
</dbReference>
<dbReference type="RefSeq" id="WP_315903340.1">
    <property type="nucleotide sequence ID" value="NZ_JAODNW010000018.1"/>
</dbReference>
<comment type="caution">
    <text evidence="2">The sequence shown here is derived from an EMBL/GenBank/DDBJ whole genome shotgun (WGS) entry which is preliminary data.</text>
</comment>
<organism evidence="2 3">
    <name type="scientific">Chelativorans intermedius</name>
    <dbReference type="NCBI Taxonomy" id="515947"/>
    <lineage>
        <taxon>Bacteria</taxon>
        <taxon>Pseudomonadati</taxon>
        <taxon>Pseudomonadota</taxon>
        <taxon>Alphaproteobacteria</taxon>
        <taxon>Hyphomicrobiales</taxon>
        <taxon>Phyllobacteriaceae</taxon>
        <taxon>Chelativorans</taxon>
    </lineage>
</organism>
<accession>A0ABV6D6G4</accession>
<proteinExistence type="predicted"/>
<evidence type="ECO:0000313" key="2">
    <source>
        <dbReference type="EMBL" id="MFC0208244.1"/>
    </source>
</evidence>
<sequence length="107" mass="12322">MTIFYVVTAIESMNKRAIEQLYPDALRRGQKMNTIDTINRPSRRLPAIGQMVGGLACLAIRMAMKLERMMERRRSRRALLELSDAQLKDIGISRADAVREGLRPFWD</sequence>
<gene>
    <name evidence="2" type="ORF">ACFFJ2_07520</name>
</gene>
<dbReference type="Pfam" id="PF06568">
    <property type="entry name" value="YjiS-like"/>
    <property type="match status" value="1"/>
</dbReference>
<evidence type="ECO:0000313" key="3">
    <source>
        <dbReference type="Proteomes" id="UP001589755"/>
    </source>
</evidence>